<protein>
    <recommendedName>
        <fullName evidence="3">Protein kinase domain-containing protein</fullName>
    </recommendedName>
</protein>
<feature type="compositionally biased region" description="Low complexity" evidence="2">
    <location>
        <begin position="71"/>
        <end position="81"/>
    </location>
</feature>
<dbReference type="InterPro" id="IPR011009">
    <property type="entry name" value="Kinase-like_dom_sf"/>
</dbReference>
<feature type="region of interest" description="Disordered" evidence="2">
    <location>
        <begin position="252"/>
        <end position="415"/>
    </location>
</feature>
<reference evidence="4 5" key="1">
    <citation type="submission" date="2017-08" db="EMBL/GenBank/DDBJ databases">
        <title>Acidophilic green algal genome provides insights into adaptation to an acidic environment.</title>
        <authorList>
            <person name="Hirooka S."/>
            <person name="Hirose Y."/>
            <person name="Kanesaki Y."/>
            <person name="Higuchi S."/>
            <person name="Fujiwara T."/>
            <person name="Onuma R."/>
            <person name="Era A."/>
            <person name="Ohbayashi R."/>
            <person name="Uzuka A."/>
            <person name="Nozaki H."/>
            <person name="Yoshikawa H."/>
            <person name="Miyagishima S.Y."/>
        </authorList>
    </citation>
    <scope>NUCLEOTIDE SEQUENCE [LARGE SCALE GENOMIC DNA]</scope>
    <source>
        <strain evidence="4 5">NIES-2499</strain>
    </source>
</reference>
<dbReference type="PROSITE" id="PS00107">
    <property type="entry name" value="PROTEIN_KINASE_ATP"/>
    <property type="match status" value="1"/>
</dbReference>
<feature type="compositionally biased region" description="Polar residues" evidence="2">
    <location>
        <begin position="144"/>
        <end position="155"/>
    </location>
</feature>
<dbReference type="GO" id="GO:0004674">
    <property type="term" value="F:protein serine/threonine kinase activity"/>
    <property type="evidence" value="ECO:0007669"/>
    <property type="project" value="TreeGrafter"/>
</dbReference>
<evidence type="ECO:0000313" key="4">
    <source>
        <dbReference type="EMBL" id="GAX82742.1"/>
    </source>
</evidence>
<feature type="compositionally biased region" description="Polar residues" evidence="2">
    <location>
        <begin position="42"/>
        <end position="52"/>
    </location>
</feature>
<dbReference type="InterPro" id="IPR000719">
    <property type="entry name" value="Prot_kinase_dom"/>
</dbReference>
<evidence type="ECO:0000256" key="2">
    <source>
        <dbReference type="SAM" id="MobiDB-lite"/>
    </source>
</evidence>
<sequence length="1852" mass="198378">MWIVQGSLMTSPPVPILNREDHVQNSDEEHFDEGLDTFGTPPVSSWQQNRSYRYNHGGRGEGGRRGRSQQKLKQSSIQSVSRTVKAVTLERKESKDKRQKARLEARAFKEVDTVMEALGVVPMDPAETMDSGPAPPSPGRSASNISLGSATSSASHGRRGPPVAIHMRHGSPSFSSDSLVSEQLSVCPAGTPVCNSDSSTQKFPLNHHHIVTDSTQGLKPPMRYVDVASTPAPRSASSSTLSSQPFIPKISVKNTHNMVGSGRDSLVPRSKSSSETALTRLSTPQVQHSQSANQLDRPQQSTAQSRQRGLGGSTKPSGYHPHHHHNHHHHQQGNAPLGGGRPISPQTMSRRSLQQCGSSGDISATSASSSRRHHAHKRQPSAEQCLSGGPGSGGGGGEGSTSPHEASSTAERDRLVAERASWQQRMNDVLDGRFTLDDIEGLVGECLSKAGDIKQQLIVLETLLTGWKEIDERLDMLAECVRQAKLVLRDLEPHKHLLMQSDMDAAAEEDGAEAKDSVVQAFQAHGDGEGGLKHQSPKLSAYERVRMLMLPEMLVAVQMFSSSVCDVFGRTFQTEEEVRLGSFVVSKLIKVVKSIIKDLFREPSDAASAATLRVFDQQLGDFSTSVVLAVSEASTTLADKLLHMDNLNPRSFVHETSTKSKALQAAWRASVDIAAKVGRQWCGKRLIMQRSLLQSVLHATECATVMHETWLPADTEEDLDDIGVSSGLTGAWGCVAMGNSSSLVGASTSDKQIANVGGYSGVLTDEDVQAHAWVPGLLLALLDRSQVQHRSMREELSQELLASFMDDAEEEELYSLLDKLQACFSRLAIANTRRTALLCGRPQPLSYFALEILRDQAEQALRLVQKYDSSTLGLADLLVDEDHLGGDTQKLFSALKVSTDHVANGLLRVRRLLKLRRADEDNNTQMLPRVRFPTVQPHQQLQQQRSHSSNQSSAQGSRGQKGQTSGFRVPQQELHASTTAAKIRGNVSQKSAADASLAVAAAASSAAAAAVAVGRITAAGAAAAHEIPPDVGREQRDLKEGASGLKSSRVEDLPVKGSSSTTADGSCSADVNSTRAGATVATPPSTDSTHACTVSTAPVPPGWPASLVSQSSGGGTFSDVVRRSMTNNPASTSGSIKQGWGTAAAGSTGNRGFNSMSDTRFTVLSKGGLSTELAALAATARHAPQGVLDPYCLSPGAAAGPASQPTSPVAVPPSLHIPRSTQASPFASAPYNEDGVLVQQLGLPSPASALHQGSGVADNVVAAKVAPSQRRSPFATAMQQASDAHPNKAESSSSAAQAEVVRVVPDSHFNFIAGQGIDCAASPLGGAATPVLFGGTSPVDSPVFKGRYGATASMNGSRQHASQHQLHQKEVGSGSSAVIGSSADSDNTLSSRKTRKSDPQCVSSLGSPSPSFSTSEKGHREAAEKVLGTATEPVVGMPSPSVVLLQASLLVRPSSFSTSSVSDGFWNIKWRDIKNELIDLVGSGSFGHVWHAIYHHEEVAVKVVSIDRNQDFDNAAVDRFRQEVEIQRRLSHTNIVQFRGACCDYVTTEPVSAASGSGGSFNEMTLQAADSSGGPAGSLADMSGAPAVPMMAIVMEYCRLGNLFKIIKQARELKLKLKDGLQADPRLFAKHAYYRFYMSWERRLEIAYGIAAGLEFMHFNNVVHRDLTSYNVLLEPGKQPGSFIAKVCDFNLSRIVPREQLLAKSVGGPNSPAWASPELLEGKEYGFPHDTYTFGIILWEIMTLKVPWSEEPGGEDTLRERGLSVVRMERAIDKVINGDRPPLPEPEELEPPLPEAARLMQLTRSCWAQDQCQRPAMREVANEVKEILSLVRIRRQGTGVSSGGQQTSVMKQ</sequence>
<feature type="region of interest" description="Disordered" evidence="2">
    <location>
        <begin position="924"/>
        <end position="970"/>
    </location>
</feature>
<dbReference type="InterPro" id="IPR051681">
    <property type="entry name" value="Ser/Thr_Kinases-Pseudokinases"/>
</dbReference>
<feature type="compositionally biased region" description="Low complexity" evidence="2">
    <location>
        <begin position="358"/>
        <end position="369"/>
    </location>
</feature>
<dbReference type="InterPro" id="IPR008266">
    <property type="entry name" value="Tyr_kinase_AS"/>
</dbReference>
<gene>
    <name evidence="4" type="ORF">CEUSTIGMA_g10168.t1</name>
</gene>
<dbReference type="SUPFAM" id="SSF56112">
    <property type="entry name" value="Protein kinase-like (PK-like)"/>
    <property type="match status" value="1"/>
</dbReference>
<name>A0A250XIK4_9CHLO</name>
<feature type="region of interest" description="Disordered" evidence="2">
    <location>
        <begin position="1350"/>
        <end position="1424"/>
    </location>
</feature>
<organism evidence="4 5">
    <name type="scientific">Chlamydomonas eustigma</name>
    <dbReference type="NCBI Taxonomy" id="1157962"/>
    <lineage>
        <taxon>Eukaryota</taxon>
        <taxon>Viridiplantae</taxon>
        <taxon>Chlorophyta</taxon>
        <taxon>core chlorophytes</taxon>
        <taxon>Chlorophyceae</taxon>
        <taxon>CS clade</taxon>
        <taxon>Chlamydomonadales</taxon>
        <taxon>Chlamydomonadaceae</taxon>
        <taxon>Chlamydomonas</taxon>
    </lineage>
</organism>
<feature type="compositionally biased region" description="Low complexity" evidence="2">
    <location>
        <begin position="936"/>
        <end position="960"/>
    </location>
</feature>
<feature type="compositionally biased region" description="Low complexity" evidence="2">
    <location>
        <begin position="1403"/>
        <end position="1415"/>
    </location>
</feature>
<dbReference type="Pfam" id="PF00069">
    <property type="entry name" value="Pkinase"/>
    <property type="match status" value="1"/>
</dbReference>
<dbReference type="PANTHER" id="PTHR44329">
    <property type="entry name" value="SERINE/THREONINE-PROTEIN KINASE TNNI3K-RELATED"/>
    <property type="match status" value="1"/>
</dbReference>
<feature type="region of interest" description="Disordered" evidence="2">
    <location>
        <begin position="38"/>
        <end position="101"/>
    </location>
</feature>
<dbReference type="STRING" id="1157962.A0A250XIK4"/>
<dbReference type="PROSITE" id="PS00109">
    <property type="entry name" value="PROTEIN_KINASE_TYR"/>
    <property type="match status" value="1"/>
</dbReference>
<feature type="compositionally biased region" description="Basic residues" evidence="2">
    <location>
        <begin position="370"/>
        <end position="379"/>
    </location>
</feature>
<feature type="compositionally biased region" description="Polar residues" evidence="2">
    <location>
        <begin position="1057"/>
        <end position="1093"/>
    </location>
</feature>
<feature type="region of interest" description="Disordered" evidence="2">
    <location>
        <begin position="124"/>
        <end position="177"/>
    </location>
</feature>
<dbReference type="PROSITE" id="PS50011">
    <property type="entry name" value="PROTEIN_KINASE_DOM"/>
    <property type="match status" value="1"/>
</dbReference>
<feature type="compositionally biased region" description="Polar residues" evidence="2">
    <location>
        <begin position="344"/>
        <end position="357"/>
    </location>
</feature>
<dbReference type="Proteomes" id="UP000232323">
    <property type="component" value="Unassembled WGS sequence"/>
</dbReference>
<dbReference type="InterPro" id="IPR017441">
    <property type="entry name" value="Protein_kinase_ATP_BS"/>
</dbReference>
<keyword evidence="1" id="KW-0067">ATP-binding</keyword>
<dbReference type="Gene3D" id="3.30.200.20">
    <property type="entry name" value="Phosphorylase Kinase, domain 1"/>
    <property type="match status" value="1"/>
</dbReference>
<proteinExistence type="predicted"/>
<feature type="compositionally biased region" description="Low complexity" evidence="2">
    <location>
        <begin position="1371"/>
        <end position="1386"/>
    </location>
</feature>
<accession>A0A250XIK4</accession>
<feature type="compositionally biased region" description="Basic residues" evidence="2">
    <location>
        <begin position="320"/>
        <end position="331"/>
    </location>
</feature>
<feature type="compositionally biased region" description="Basic and acidic residues" evidence="2">
    <location>
        <begin position="88"/>
        <end position="101"/>
    </location>
</feature>
<evidence type="ECO:0000256" key="1">
    <source>
        <dbReference type="PROSITE-ProRule" id="PRU10141"/>
    </source>
</evidence>
<keyword evidence="5" id="KW-1185">Reference proteome</keyword>
<feature type="domain" description="Protein kinase" evidence="3">
    <location>
        <begin position="1475"/>
        <end position="1828"/>
    </location>
</feature>
<feature type="region of interest" description="Disordered" evidence="2">
    <location>
        <begin position="1271"/>
        <end position="1294"/>
    </location>
</feature>
<keyword evidence="1" id="KW-0547">Nucleotide-binding</keyword>
<feature type="compositionally biased region" description="Gly residues" evidence="2">
    <location>
        <begin position="388"/>
        <end position="399"/>
    </location>
</feature>
<feature type="region of interest" description="Disordered" evidence="2">
    <location>
        <begin position="1027"/>
        <end position="1093"/>
    </location>
</feature>
<feature type="binding site" evidence="1">
    <location>
        <position position="1502"/>
    </location>
    <ligand>
        <name>ATP</name>
        <dbReference type="ChEBI" id="CHEBI:30616"/>
    </ligand>
</feature>
<feature type="compositionally biased region" description="Polar residues" evidence="2">
    <location>
        <begin position="270"/>
        <end position="307"/>
    </location>
</feature>
<dbReference type="GO" id="GO:0005524">
    <property type="term" value="F:ATP binding"/>
    <property type="evidence" value="ECO:0007669"/>
    <property type="project" value="UniProtKB-UniRule"/>
</dbReference>
<dbReference type="OrthoDB" id="4062651at2759"/>
<dbReference type="EMBL" id="BEGY01000085">
    <property type="protein sequence ID" value="GAX82742.1"/>
    <property type="molecule type" value="Genomic_DNA"/>
</dbReference>
<evidence type="ECO:0000313" key="5">
    <source>
        <dbReference type="Proteomes" id="UP000232323"/>
    </source>
</evidence>
<feature type="compositionally biased region" description="Polar residues" evidence="2">
    <location>
        <begin position="1352"/>
        <end position="1365"/>
    </location>
</feature>
<dbReference type="Gene3D" id="1.10.510.10">
    <property type="entry name" value="Transferase(Phosphotransferase) domain 1"/>
    <property type="match status" value="1"/>
</dbReference>
<feature type="compositionally biased region" description="Basic and acidic residues" evidence="2">
    <location>
        <begin position="1027"/>
        <end position="1040"/>
    </location>
</feature>
<evidence type="ECO:0000259" key="3">
    <source>
        <dbReference type="PROSITE" id="PS50011"/>
    </source>
</evidence>
<comment type="caution">
    <text evidence="4">The sequence shown here is derived from an EMBL/GenBank/DDBJ whole genome shotgun (WGS) entry which is preliminary data.</text>
</comment>